<organism evidence="2 3">
    <name type="scientific">Thermonema lapsum</name>
    <dbReference type="NCBI Taxonomy" id="28195"/>
    <lineage>
        <taxon>Bacteria</taxon>
        <taxon>Pseudomonadati</taxon>
        <taxon>Bacteroidota</taxon>
        <taxon>Cytophagia</taxon>
        <taxon>Cytophagales</taxon>
        <taxon>Thermonemataceae</taxon>
        <taxon>Thermonema</taxon>
    </lineage>
</organism>
<sequence length="171" mass="19255">MVWRTYKIKTPVYWLLLLLPALYACGHYSFSGVSTNAQSITVSTFFNNAGAGPADLAQNLTIQLRDYYQRNSRLAVVNEGGELYVEGEIINYSVAPIAPTGNDRSAQTRLSIAVRIRFVNTLNESENFEETITQYADFDQGLSLSDVENAKVQEILDKIIFDIFQRTVANW</sequence>
<accession>A0A846MRW6</accession>
<keyword evidence="3" id="KW-1185">Reference proteome</keyword>
<evidence type="ECO:0008006" key="4">
    <source>
        <dbReference type="Google" id="ProtNLM"/>
    </source>
</evidence>
<gene>
    <name evidence="2" type="ORF">FHS56_001615</name>
</gene>
<proteinExistence type="predicted"/>
<dbReference type="Proteomes" id="UP000537126">
    <property type="component" value="Unassembled WGS sequence"/>
</dbReference>
<keyword evidence="1" id="KW-1133">Transmembrane helix</keyword>
<dbReference type="Pfam" id="PF04390">
    <property type="entry name" value="LptE"/>
    <property type="match status" value="1"/>
</dbReference>
<dbReference type="RefSeq" id="WP_166919454.1">
    <property type="nucleotide sequence ID" value="NZ_JAASRN010000002.1"/>
</dbReference>
<dbReference type="EMBL" id="JAASRN010000002">
    <property type="protein sequence ID" value="NIK74102.1"/>
    <property type="molecule type" value="Genomic_DNA"/>
</dbReference>
<dbReference type="PROSITE" id="PS51257">
    <property type="entry name" value="PROKAR_LIPOPROTEIN"/>
    <property type="match status" value="1"/>
</dbReference>
<reference evidence="2 3" key="1">
    <citation type="submission" date="2020-03" db="EMBL/GenBank/DDBJ databases">
        <title>Genomic Encyclopedia of Type Strains, Phase IV (KMG-IV): sequencing the most valuable type-strain genomes for metagenomic binning, comparative biology and taxonomic classification.</title>
        <authorList>
            <person name="Goeker M."/>
        </authorList>
    </citation>
    <scope>NUCLEOTIDE SEQUENCE [LARGE SCALE GENOMIC DNA]</scope>
    <source>
        <strain evidence="2 3">DSM 5718</strain>
    </source>
</reference>
<comment type="caution">
    <text evidence="2">The sequence shown here is derived from an EMBL/GenBank/DDBJ whole genome shotgun (WGS) entry which is preliminary data.</text>
</comment>
<name>A0A846MRW6_9BACT</name>
<evidence type="ECO:0000313" key="3">
    <source>
        <dbReference type="Proteomes" id="UP000537126"/>
    </source>
</evidence>
<dbReference type="GO" id="GO:0019867">
    <property type="term" value="C:outer membrane"/>
    <property type="evidence" value="ECO:0007669"/>
    <property type="project" value="InterPro"/>
</dbReference>
<keyword evidence="1" id="KW-0812">Transmembrane</keyword>
<evidence type="ECO:0000256" key="1">
    <source>
        <dbReference type="SAM" id="Phobius"/>
    </source>
</evidence>
<evidence type="ECO:0000313" key="2">
    <source>
        <dbReference type="EMBL" id="NIK74102.1"/>
    </source>
</evidence>
<dbReference type="InterPro" id="IPR007485">
    <property type="entry name" value="LPS_assembly_LptE"/>
</dbReference>
<dbReference type="AlphaFoldDB" id="A0A846MRW6"/>
<protein>
    <recommendedName>
        <fullName evidence="4">Lipopolysaccharide-assembly</fullName>
    </recommendedName>
</protein>
<keyword evidence="1" id="KW-0472">Membrane</keyword>
<feature type="transmembrane region" description="Helical" evidence="1">
    <location>
        <begin position="12"/>
        <end position="30"/>
    </location>
</feature>
<dbReference type="GO" id="GO:0043165">
    <property type="term" value="P:Gram-negative-bacterium-type cell outer membrane assembly"/>
    <property type="evidence" value="ECO:0007669"/>
    <property type="project" value="InterPro"/>
</dbReference>